<gene>
    <name evidence="2" type="ORF">UV59_C0006G0057</name>
</gene>
<sequence length="202" mass="23196">MSYKEKLKRKMQQEAAVTAEEERLRFEADVKRMQEQRENETKLARETAEKETKRRSLRSEILTTSGVLNEMKNLGNELLEGNVKKWVFGVNESAGEARLVWGSRFLFSSDTLQIDYQRSFFGLGDGKKDCSYIKVTVSAEDLSLNINGINLSQNEWRNRDLVQNVLLEAYRNPQRLAVREYRYSSGSSSSSSSSTSDECCHQ</sequence>
<evidence type="ECO:0000313" key="2">
    <source>
        <dbReference type="EMBL" id="KKS85601.1"/>
    </source>
</evidence>
<dbReference type="EMBL" id="LCFB01000006">
    <property type="protein sequence ID" value="KKS85601.1"/>
    <property type="molecule type" value="Genomic_DNA"/>
</dbReference>
<dbReference type="STRING" id="1618436.UV59_C0006G0057"/>
<name>A0A0G1ERC8_9BACT</name>
<dbReference type="AlphaFoldDB" id="A0A0G1ERC8"/>
<evidence type="ECO:0000313" key="3">
    <source>
        <dbReference type="Proteomes" id="UP000034543"/>
    </source>
</evidence>
<comment type="caution">
    <text evidence="2">The sequence shown here is derived from an EMBL/GenBank/DDBJ whole genome shotgun (WGS) entry which is preliminary data.</text>
</comment>
<reference evidence="2 3" key="1">
    <citation type="journal article" date="2015" name="Nature">
        <title>rRNA introns, odd ribosomes, and small enigmatic genomes across a large radiation of phyla.</title>
        <authorList>
            <person name="Brown C.T."/>
            <person name="Hug L.A."/>
            <person name="Thomas B.C."/>
            <person name="Sharon I."/>
            <person name="Castelle C.J."/>
            <person name="Singh A."/>
            <person name="Wilkins M.J."/>
            <person name="Williams K.H."/>
            <person name="Banfield J.F."/>
        </authorList>
    </citation>
    <scope>NUCLEOTIDE SEQUENCE [LARGE SCALE GENOMIC DNA]</scope>
</reference>
<dbReference type="Proteomes" id="UP000034543">
    <property type="component" value="Unassembled WGS sequence"/>
</dbReference>
<organism evidence="2 3">
    <name type="scientific">Candidatus Gottesmanbacteria bacterium GW2011_GWA1_43_11</name>
    <dbReference type="NCBI Taxonomy" id="1618436"/>
    <lineage>
        <taxon>Bacteria</taxon>
        <taxon>Candidatus Gottesmaniibacteriota</taxon>
    </lineage>
</organism>
<accession>A0A0G1ERC8</accession>
<proteinExistence type="predicted"/>
<protein>
    <submittedName>
        <fullName evidence="2">Uncharacterized protein</fullName>
    </submittedName>
</protein>
<evidence type="ECO:0000256" key="1">
    <source>
        <dbReference type="SAM" id="MobiDB-lite"/>
    </source>
</evidence>
<feature type="region of interest" description="Disordered" evidence="1">
    <location>
        <begin position="33"/>
        <end position="56"/>
    </location>
</feature>